<feature type="domain" description="DUF7082" evidence="2">
    <location>
        <begin position="312"/>
        <end position="465"/>
    </location>
</feature>
<comment type="caution">
    <text evidence="3">The sequence shown here is derived from an EMBL/GenBank/DDBJ whole genome shotgun (WGS) entry which is preliminary data.</text>
</comment>
<protein>
    <recommendedName>
        <fullName evidence="2">DUF7082 domain-containing protein</fullName>
    </recommendedName>
</protein>
<evidence type="ECO:0000259" key="2">
    <source>
        <dbReference type="Pfam" id="PF23305"/>
    </source>
</evidence>
<name>A0AA38X790_9EURO</name>
<evidence type="ECO:0000313" key="3">
    <source>
        <dbReference type="EMBL" id="KAJ9608150.1"/>
    </source>
</evidence>
<feature type="compositionally biased region" description="Polar residues" evidence="1">
    <location>
        <begin position="221"/>
        <end position="231"/>
    </location>
</feature>
<dbReference type="EMBL" id="JAPDRK010000010">
    <property type="protein sequence ID" value="KAJ9608150.1"/>
    <property type="molecule type" value="Genomic_DNA"/>
</dbReference>
<dbReference type="Pfam" id="PF23305">
    <property type="entry name" value="DUF7082"/>
    <property type="match status" value="1"/>
</dbReference>
<accession>A0AA38X790</accession>
<proteinExistence type="predicted"/>
<gene>
    <name evidence="3" type="ORF">H2200_007138</name>
</gene>
<dbReference type="AlphaFoldDB" id="A0AA38X790"/>
<dbReference type="PANTHER" id="PTHR39463">
    <property type="entry name" value="MEDUSA"/>
    <property type="match status" value="1"/>
</dbReference>
<keyword evidence="4" id="KW-1185">Reference proteome</keyword>
<dbReference type="InterPro" id="IPR055509">
    <property type="entry name" value="DUF7082"/>
</dbReference>
<evidence type="ECO:0000313" key="4">
    <source>
        <dbReference type="Proteomes" id="UP001172673"/>
    </source>
</evidence>
<dbReference type="GO" id="GO:0005634">
    <property type="term" value="C:nucleus"/>
    <property type="evidence" value="ECO:0007669"/>
    <property type="project" value="TreeGrafter"/>
</dbReference>
<evidence type="ECO:0000256" key="1">
    <source>
        <dbReference type="SAM" id="MobiDB-lite"/>
    </source>
</evidence>
<feature type="compositionally biased region" description="Polar residues" evidence="1">
    <location>
        <begin position="242"/>
        <end position="254"/>
    </location>
</feature>
<dbReference type="Proteomes" id="UP001172673">
    <property type="component" value="Unassembled WGS sequence"/>
</dbReference>
<dbReference type="PANTHER" id="PTHR39463:SF1">
    <property type="entry name" value="MEDUSA"/>
    <property type="match status" value="1"/>
</dbReference>
<organism evidence="3 4">
    <name type="scientific">Cladophialophora chaetospira</name>
    <dbReference type="NCBI Taxonomy" id="386627"/>
    <lineage>
        <taxon>Eukaryota</taxon>
        <taxon>Fungi</taxon>
        <taxon>Dikarya</taxon>
        <taxon>Ascomycota</taxon>
        <taxon>Pezizomycotina</taxon>
        <taxon>Eurotiomycetes</taxon>
        <taxon>Chaetothyriomycetidae</taxon>
        <taxon>Chaetothyriales</taxon>
        <taxon>Herpotrichiellaceae</taxon>
        <taxon>Cladophialophora</taxon>
    </lineage>
</organism>
<sequence length="632" mass="69885">MTFNHFQSFPDSRTPFIVDDSFDPADFAGEPFPSHFQDGFEAKPGQLFMSGYDGAAPTGPMKFQSAAMENPMFYGSYPPTPYDHHPLLQPGNVQDAEFFLTGSDYSSEKSFIQGSAPSVESQNVGDAELRGYGIAHHRAASTQSISNLARKRKASTDDEYELPIQKKAMLAQVQVQGPNGDYYDISGQTSPYSPFVPTPTGSAGLPVCASHGASPRPSGHHYSTSTASQVSLAAPSPHTPAFSPSFTTVKSEQSPGAPMTPIARPSTSSPLKSSIPRLVRTSTIQQSPPHVFSSMTIGQTQTFNPYAMQALKANLKLKGDLDSMKDDWTAEEKEARRRLVVFDREQTGSTIVGSFRGVAPQERQASNICISCIWWKEKNEFYVTSVDTIYLLESLVGVRFTVEEKNRIRRNLEGFRPMTVSKGRADSEDFFKTIMGFPHPKPRNIEKDVKVFPWKILGTALKKIISKYSASYSSTAASLLTPAPSMYHGEQGRPEYQYPSSPHPEYLAAAGYQGHPEMGYVQQQPMQMQMRAQGPVTTAPPELQLQMPQTHYVPTYEANNPFIYQNGLPVTQATMGMPSHPMTAPVTRMPSWEYANFVNDSPVTMAPQSAPPTAYPRHHETVEFMPTMHYQH</sequence>
<feature type="region of interest" description="Disordered" evidence="1">
    <location>
        <begin position="209"/>
        <end position="274"/>
    </location>
</feature>
<reference evidence="3" key="1">
    <citation type="submission" date="2022-10" db="EMBL/GenBank/DDBJ databases">
        <title>Culturing micro-colonial fungi from biological soil crusts in the Mojave desert and describing Neophaeococcomyces mojavensis, and introducing the new genera and species Taxawa tesnikishii.</title>
        <authorList>
            <person name="Kurbessoian T."/>
            <person name="Stajich J.E."/>
        </authorList>
    </citation>
    <scope>NUCLEOTIDE SEQUENCE</scope>
    <source>
        <strain evidence="3">TK_41</strain>
    </source>
</reference>